<name>A0A058ZWT5_EUCGR</name>
<dbReference type="InParanoid" id="A0A058ZWT5"/>
<evidence type="ECO:0000313" key="1">
    <source>
        <dbReference type="EMBL" id="KCW46273.1"/>
    </source>
</evidence>
<proteinExistence type="predicted"/>
<gene>
    <name evidence="1" type="ORF">EUGRSUZ_K00147</name>
</gene>
<protein>
    <submittedName>
        <fullName evidence="1">Uncharacterized protein</fullName>
    </submittedName>
</protein>
<dbReference type="EMBL" id="KK198763">
    <property type="protein sequence ID" value="KCW46273.1"/>
    <property type="molecule type" value="Genomic_DNA"/>
</dbReference>
<sequence>MKSRPYVHDSDLQFYNQQLMPVIQSSTAMSHPVTNFFKVESDTISREAIQKLPTIGTWSKYKSRLTIYITEKHRWMVTILNGYHSIVFQEQRLT</sequence>
<reference evidence="1" key="1">
    <citation type="submission" date="2013-07" db="EMBL/GenBank/DDBJ databases">
        <title>The genome of Eucalyptus grandis.</title>
        <authorList>
            <person name="Schmutz J."/>
            <person name="Hayes R."/>
            <person name="Myburg A."/>
            <person name="Tuskan G."/>
            <person name="Grattapaglia D."/>
            <person name="Rokhsar D.S."/>
        </authorList>
    </citation>
    <scope>NUCLEOTIDE SEQUENCE</scope>
    <source>
        <tissue evidence="1">Leaf extractions</tissue>
    </source>
</reference>
<dbReference type="Gramene" id="KCW46273">
    <property type="protein sequence ID" value="KCW46273"/>
    <property type="gene ID" value="EUGRSUZ_K00147"/>
</dbReference>
<organism evidence="1">
    <name type="scientific">Eucalyptus grandis</name>
    <name type="common">Flooded gum</name>
    <dbReference type="NCBI Taxonomy" id="71139"/>
    <lineage>
        <taxon>Eukaryota</taxon>
        <taxon>Viridiplantae</taxon>
        <taxon>Streptophyta</taxon>
        <taxon>Embryophyta</taxon>
        <taxon>Tracheophyta</taxon>
        <taxon>Spermatophyta</taxon>
        <taxon>Magnoliopsida</taxon>
        <taxon>eudicotyledons</taxon>
        <taxon>Gunneridae</taxon>
        <taxon>Pentapetalae</taxon>
        <taxon>rosids</taxon>
        <taxon>malvids</taxon>
        <taxon>Myrtales</taxon>
        <taxon>Myrtaceae</taxon>
        <taxon>Myrtoideae</taxon>
        <taxon>Eucalypteae</taxon>
        <taxon>Eucalyptus</taxon>
    </lineage>
</organism>
<dbReference type="AlphaFoldDB" id="A0A058ZWT5"/>
<accession>A0A058ZWT5</accession>